<gene>
    <name evidence="1" type="ORF">SCHPADRAFT_742859</name>
</gene>
<protein>
    <submittedName>
        <fullName evidence="1">Uncharacterized protein</fullName>
    </submittedName>
</protein>
<sequence length="109" mass="12535">MPCESAMGEICWDDCRSSAHAARHQFRLFHHTSTLNSPSPLRRRRLRAISSAAFFKRTLITLELSISTFKRTERSNRTDALQLVTVVFLQISFSRLVKTTSGISRRPIR</sequence>
<evidence type="ECO:0000313" key="1">
    <source>
        <dbReference type="EMBL" id="KLO04907.1"/>
    </source>
</evidence>
<keyword evidence="2" id="KW-1185">Reference proteome</keyword>
<dbReference type="EMBL" id="KQ086406">
    <property type="protein sequence ID" value="KLO04907.1"/>
    <property type="molecule type" value="Genomic_DNA"/>
</dbReference>
<proteinExistence type="predicted"/>
<reference evidence="1 2" key="1">
    <citation type="submission" date="2015-04" db="EMBL/GenBank/DDBJ databases">
        <title>Complete genome sequence of Schizopora paradoxa KUC8140, a cosmopolitan wood degrader in East Asia.</title>
        <authorList>
            <consortium name="DOE Joint Genome Institute"/>
            <person name="Min B."/>
            <person name="Park H."/>
            <person name="Jang Y."/>
            <person name="Kim J.-J."/>
            <person name="Kim K.H."/>
            <person name="Pangilinan J."/>
            <person name="Lipzen A."/>
            <person name="Riley R."/>
            <person name="Grigoriev I.V."/>
            <person name="Spatafora J.W."/>
            <person name="Choi I.-G."/>
        </authorList>
    </citation>
    <scope>NUCLEOTIDE SEQUENCE [LARGE SCALE GENOMIC DNA]</scope>
    <source>
        <strain evidence="1 2">KUC8140</strain>
    </source>
</reference>
<dbReference type="InParanoid" id="A0A0H2R0X9"/>
<name>A0A0H2R0X9_9AGAM</name>
<accession>A0A0H2R0X9</accession>
<organism evidence="1 2">
    <name type="scientific">Schizopora paradoxa</name>
    <dbReference type="NCBI Taxonomy" id="27342"/>
    <lineage>
        <taxon>Eukaryota</taxon>
        <taxon>Fungi</taxon>
        <taxon>Dikarya</taxon>
        <taxon>Basidiomycota</taxon>
        <taxon>Agaricomycotina</taxon>
        <taxon>Agaricomycetes</taxon>
        <taxon>Hymenochaetales</taxon>
        <taxon>Schizoporaceae</taxon>
        <taxon>Schizopora</taxon>
    </lineage>
</organism>
<dbReference type="AlphaFoldDB" id="A0A0H2R0X9"/>
<evidence type="ECO:0000313" key="2">
    <source>
        <dbReference type="Proteomes" id="UP000053477"/>
    </source>
</evidence>
<dbReference type="Proteomes" id="UP000053477">
    <property type="component" value="Unassembled WGS sequence"/>
</dbReference>